<reference evidence="3" key="1">
    <citation type="submission" date="2013-02" db="EMBL/GenBank/DDBJ databases">
        <authorList>
            <person name="Hughes D."/>
        </authorList>
    </citation>
    <scope>NUCLEOTIDE SEQUENCE</scope>
    <source>
        <strain>Durham</strain>
        <strain evidence="3">NC isolate 2 -- Noor lab</strain>
    </source>
</reference>
<feature type="compositionally biased region" description="Acidic residues" evidence="1">
    <location>
        <begin position="79"/>
        <end position="94"/>
    </location>
</feature>
<dbReference type="EnsemblMetazoa" id="MESCA003827-RA">
    <property type="protein sequence ID" value="MESCA003827-PA"/>
    <property type="gene ID" value="MESCA003827"/>
</dbReference>
<organism evidence="2 3">
    <name type="scientific">Megaselia scalaris</name>
    <name type="common">Humpbacked fly</name>
    <name type="synonym">Phora scalaris</name>
    <dbReference type="NCBI Taxonomy" id="36166"/>
    <lineage>
        <taxon>Eukaryota</taxon>
        <taxon>Metazoa</taxon>
        <taxon>Ecdysozoa</taxon>
        <taxon>Arthropoda</taxon>
        <taxon>Hexapoda</taxon>
        <taxon>Insecta</taxon>
        <taxon>Pterygota</taxon>
        <taxon>Neoptera</taxon>
        <taxon>Endopterygota</taxon>
        <taxon>Diptera</taxon>
        <taxon>Brachycera</taxon>
        <taxon>Muscomorpha</taxon>
        <taxon>Platypezoidea</taxon>
        <taxon>Phoridae</taxon>
        <taxon>Megaseliini</taxon>
        <taxon>Megaselia</taxon>
    </lineage>
</organism>
<dbReference type="Proteomes" id="UP000015102">
    <property type="component" value="Unassembled WGS sequence"/>
</dbReference>
<feature type="region of interest" description="Disordered" evidence="1">
    <location>
        <begin position="1"/>
        <end position="34"/>
    </location>
</feature>
<reference evidence="2" key="2">
    <citation type="submission" date="2015-06" db="UniProtKB">
        <authorList>
            <consortium name="EnsemblMetazoa"/>
        </authorList>
    </citation>
    <scope>IDENTIFICATION</scope>
</reference>
<evidence type="ECO:0008006" key="4">
    <source>
        <dbReference type="Google" id="ProtNLM"/>
    </source>
</evidence>
<evidence type="ECO:0000256" key="1">
    <source>
        <dbReference type="SAM" id="MobiDB-lite"/>
    </source>
</evidence>
<sequence length="144" mass="17007">MPPNLNNGIIESKKKKRKRKKNNKKKSDSSQDQSLAWRKTFENLTQWHSNHQVLYWKGVAERYQQQNQKLLQKLQSLEESNDDDESSDSEEDSDPTIIPLTKNDHESIDIDEEYLNFLEITRKHREEIQLQKLKDAASEPDTIV</sequence>
<dbReference type="AlphaFoldDB" id="T1GK16"/>
<protein>
    <recommendedName>
        <fullName evidence="4">Gem-associated protein 8</fullName>
    </recommendedName>
</protein>
<proteinExistence type="predicted"/>
<dbReference type="HOGENOM" id="CLU_1798662_0_0_1"/>
<evidence type="ECO:0000313" key="2">
    <source>
        <dbReference type="EnsemblMetazoa" id="MESCA003827-PA"/>
    </source>
</evidence>
<accession>T1GK16</accession>
<dbReference type="EMBL" id="CAQQ02035598">
    <property type="status" value="NOT_ANNOTATED_CDS"/>
    <property type="molecule type" value="Genomic_DNA"/>
</dbReference>
<feature type="compositionally biased region" description="Basic residues" evidence="1">
    <location>
        <begin position="13"/>
        <end position="24"/>
    </location>
</feature>
<evidence type="ECO:0000313" key="3">
    <source>
        <dbReference type="Proteomes" id="UP000015102"/>
    </source>
</evidence>
<keyword evidence="3" id="KW-1185">Reference proteome</keyword>
<dbReference type="OMA" id="NDHESID"/>
<feature type="region of interest" description="Disordered" evidence="1">
    <location>
        <begin position="75"/>
        <end position="105"/>
    </location>
</feature>
<name>T1GK16_MEGSC</name>